<keyword evidence="2" id="KW-1185">Reference proteome</keyword>
<evidence type="ECO:0000313" key="1">
    <source>
        <dbReference type="EMBL" id="KAI4302076.1"/>
    </source>
</evidence>
<proteinExistence type="predicted"/>
<reference evidence="1 2" key="1">
    <citation type="journal article" date="2022" name="DNA Res.">
        <title>Chromosomal-level genome assembly of the orchid tree Bauhinia variegata (Leguminosae; Cercidoideae) supports the allotetraploid origin hypothesis of Bauhinia.</title>
        <authorList>
            <person name="Zhong Y."/>
            <person name="Chen Y."/>
            <person name="Zheng D."/>
            <person name="Pang J."/>
            <person name="Liu Y."/>
            <person name="Luo S."/>
            <person name="Meng S."/>
            <person name="Qian L."/>
            <person name="Wei D."/>
            <person name="Dai S."/>
            <person name="Zhou R."/>
        </authorList>
    </citation>
    <scope>NUCLEOTIDE SEQUENCE [LARGE SCALE GENOMIC DNA]</scope>
    <source>
        <strain evidence="1">BV-YZ2020</strain>
    </source>
</reference>
<dbReference type="Proteomes" id="UP000828941">
    <property type="component" value="Chromosome 13"/>
</dbReference>
<dbReference type="EMBL" id="CM039438">
    <property type="protein sequence ID" value="KAI4302076.1"/>
    <property type="molecule type" value="Genomic_DNA"/>
</dbReference>
<gene>
    <name evidence="1" type="ORF">L6164_035292</name>
</gene>
<organism evidence="1 2">
    <name type="scientific">Bauhinia variegata</name>
    <name type="common">Purple orchid tree</name>
    <name type="synonym">Phanera variegata</name>
    <dbReference type="NCBI Taxonomy" id="167791"/>
    <lineage>
        <taxon>Eukaryota</taxon>
        <taxon>Viridiplantae</taxon>
        <taxon>Streptophyta</taxon>
        <taxon>Embryophyta</taxon>
        <taxon>Tracheophyta</taxon>
        <taxon>Spermatophyta</taxon>
        <taxon>Magnoliopsida</taxon>
        <taxon>eudicotyledons</taxon>
        <taxon>Gunneridae</taxon>
        <taxon>Pentapetalae</taxon>
        <taxon>rosids</taxon>
        <taxon>fabids</taxon>
        <taxon>Fabales</taxon>
        <taxon>Fabaceae</taxon>
        <taxon>Cercidoideae</taxon>
        <taxon>Cercideae</taxon>
        <taxon>Bauhiniinae</taxon>
        <taxon>Bauhinia</taxon>
    </lineage>
</organism>
<name>A0ACB9KYJ4_BAUVA</name>
<accession>A0ACB9KYJ4</accession>
<protein>
    <submittedName>
        <fullName evidence="1">Uncharacterized protein</fullName>
    </submittedName>
</protein>
<evidence type="ECO:0000313" key="2">
    <source>
        <dbReference type="Proteomes" id="UP000828941"/>
    </source>
</evidence>
<comment type="caution">
    <text evidence="1">The sequence shown here is derived from an EMBL/GenBank/DDBJ whole genome shotgun (WGS) entry which is preliminary data.</text>
</comment>
<sequence>MFYSQFILAKKGPLGTIWIAAHLERKLRKNQVADTDIGVSVDSILFPEVPIALRLSSHLLLGVVRIYSRKVNYLFDDCSEALLKIKQAFRSTAVDLPPEESTAPYHSITLPETFDLDDFELPDNDIFQGNYVDHHVSTREQITLQDSMEGVVYTTSQFGLDERFGDGDASQIGLDLDEELLDKAAALEHVGMPDGNRQALPQQESPRQKDERREEVTETHDIIQVKGSGSEVDDFPLATEVSEYAQGPSTPGLEEPSLFSAQEVFNEAEYHNSAELVSMKSTPNVSTARDGGKDASDYSLVQNIKHDGVLALTTEENDCVLVGLHGKGEQLEHLTCMVVNKDQGNGTIYASDLTKKVEDLHDGVPINSEPIVAPSDQSVEKCVASGGGRANETVASPSCSHVTSCLEDSPCKLVSNLDGSQGPESDHHFVDDHTSAKHENQNDIQIARSEGEFYSFGEAKVVSNVLCPLGSPGRPEVVDVEARASKEPREPEALNHITHRVVPPSELLLRPCTSHMSQPDVLSVEGEHCHVTDVSNPALDDHQTKEPSIREEILPDLVKLDEHGSRISSDNESEGVNKSAVSDVLAPEKMLSVVNQFGGEPDDMLMESTPTNQNIDGGNGGVAATKYISGKKRSYAESTLTMQSVDFVGSYGGTQSKRTAEFIPDDDDLLSSILVGRRSSVLKIKPTPGASEVASIKNLRSAPRSIASKRKVLTDDTMVLHGDIIRQQLTNTEDIRRMRKKAPCTRREIFIIQRQFLEDGIFHEPIFAGVSSDLILLRSKTVDLTGITVCDYEVDSTSIEVTHDKEFYSRTNDKEVHRMENSTEPVVVQGDLEVQPAEIPVLLEHHQSEVNFRSHDNDTYGRIDVTSCVEELESCQNAETNFGGGNLEASDAENCCIGTGFELASMNNSVLENSHSVPDDFSASLTLMGSTNDVDGSMDTDILGMSNTQSLSTLPILEDECIENTDDRCRVGSVEIAEHSVEVRTQVQADDSEAANNLYSSFATGSKETDECHNQASINGGLSMHENGNNVSGALNEDESLATGQGHDDKDSKSGCKYGENTRVDCVHYAKELFLNSEENPGCQEAGIQSIVPVEISTTESPWEDHNGENIVVGDDTGFLNVGDDEIIEEDDNDDHVPCAEGTHFESSGWSSRTRAVAKYLQALFDKEDLHGRKNLPLDNILAGKTRKEASRMFFETLVLKTRDYVHVEQPKPFANITIKPQVKLMKSDF</sequence>